<dbReference type="InterPro" id="IPR036414">
    <property type="entry name" value="YaeB_N_sf"/>
</dbReference>
<dbReference type="KEGG" id="bbel:109471889"/>
<comment type="similarity">
    <text evidence="2">Belongs to the tRNA methyltransferase O family.</text>
</comment>
<name>A0A6P4ZB10_BRABE</name>
<dbReference type="CDD" id="cd09281">
    <property type="entry name" value="UPF0066"/>
    <property type="match status" value="1"/>
</dbReference>
<keyword evidence="1" id="KW-0949">S-adenosyl-L-methionine</keyword>
<dbReference type="OrthoDB" id="4882at2759"/>
<reference evidence="6" key="1">
    <citation type="submission" date="2025-08" db="UniProtKB">
        <authorList>
            <consortium name="RefSeq"/>
        </authorList>
    </citation>
    <scope>IDENTIFICATION</scope>
    <source>
        <tissue evidence="6">Gonad</tissue>
    </source>
</reference>
<dbReference type="SUPFAM" id="SSF118196">
    <property type="entry name" value="YaeB-like"/>
    <property type="match status" value="1"/>
</dbReference>
<dbReference type="Pfam" id="PF01980">
    <property type="entry name" value="TrmO_N"/>
    <property type="match status" value="1"/>
</dbReference>
<dbReference type="Gene3D" id="3.30.2310.10">
    <property type="entry name" value="YaeB-like"/>
    <property type="match status" value="1"/>
</dbReference>
<proteinExistence type="inferred from homology"/>
<gene>
    <name evidence="6" type="primary">LOC109471889</name>
</gene>
<dbReference type="Proteomes" id="UP000515135">
    <property type="component" value="Unplaced"/>
</dbReference>
<dbReference type="InterPro" id="IPR023368">
    <property type="entry name" value="UPF0066_cons_site"/>
</dbReference>
<dbReference type="NCBIfam" id="TIGR00104">
    <property type="entry name" value="tRNA_TsaA"/>
    <property type="match status" value="1"/>
</dbReference>
<evidence type="ECO:0000256" key="1">
    <source>
        <dbReference type="ARBA" id="ARBA00022691"/>
    </source>
</evidence>
<dbReference type="GeneID" id="109471889"/>
<evidence type="ECO:0000313" key="5">
    <source>
        <dbReference type="Proteomes" id="UP000515135"/>
    </source>
</evidence>
<accession>A0A6P4ZB10</accession>
<dbReference type="FunFam" id="3.30.2310.10:FF:000002">
    <property type="entry name" value="tRNA methyltransferase O"/>
    <property type="match status" value="1"/>
</dbReference>
<dbReference type="PANTHER" id="PTHR12818">
    <property type="entry name" value="TRNA (ADENINE(37)-N6)-METHYLTRANSFERASE"/>
    <property type="match status" value="1"/>
</dbReference>
<evidence type="ECO:0000256" key="2">
    <source>
        <dbReference type="ARBA" id="ARBA00033753"/>
    </source>
</evidence>
<keyword evidence="5" id="KW-1185">Reference proteome</keyword>
<dbReference type="Gene3D" id="2.40.30.70">
    <property type="entry name" value="YaeB-like"/>
    <property type="match status" value="1"/>
</dbReference>
<feature type="domain" description="TsaA-like" evidence="4">
    <location>
        <begin position="71"/>
        <end position="209"/>
    </location>
</feature>
<protein>
    <submittedName>
        <fullName evidence="6">tRNA (Adenine(37)-N6)-methyltransferase-like</fullName>
    </submittedName>
</protein>
<dbReference type="InterPro" id="IPR023370">
    <property type="entry name" value="TrmO-like_N"/>
</dbReference>
<feature type="compositionally biased region" description="Polar residues" evidence="3">
    <location>
        <begin position="247"/>
        <end position="263"/>
    </location>
</feature>
<feature type="region of interest" description="Disordered" evidence="3">
    <location>
        <begin position="247"/>
        <end position="269"/>
    </location>
</feature>
<evidence type="ECO:0000259" key="4">
    <source>
        <dbReference type="PROSITE" id="PS51668"/>
    </source>
</evidence>
<dbReference type="InterPro" id="IPR036413">
    <property type="entry name" value="YaeB-like_sf"/>
</dbReference>
<dbReference type="InterPro" id="IPR040372">
    <property type="entry name" value="YaeB-like"/>
</dbReference>
<dbReference type="PROSITE" id="PS51668">
    <property type="entry name" value="TSAA_2"/>
    <property type="match status" value="1"/>
</dbReference>
<sequence length="405" mass="45223">MAAQQLQKEVFLARKELKNIRQQIETLKHVEKKEVFKIQEMVRQKTCPQELLHFEDAAVERPNIPEGTIMSTPIGHLESCFKHKAGTPRQPTICDLSKAKLTISRSIFNNPEHSLEGIEKFSHIWIIFLFHMNDGEAVKAKVKPPRLDGVKVGVFATRSPHRPNPIGLTLAKLDKVEGDTLHLSCIDILDGTPILDIKPYIPVYDGVSTDSTASSAEEKANFGCVGQNIAEKDISAEDTVYVRTNLSFSEPHQKTPSKGNSTDDTLKDESKDVTWYEENSRSGDVSTSEQVTVASWVTSPPVQKLHVSFTHNAEATLQKFHSKGHGQDVFTLISFKDGEEVKKAICDILSADPRSPYFRNKCQDRLYFFTVDNVHVTCWFDGNLAEVIRVQPVSIVSCAPLGGPQ</sequence>
<organism evidence="5 6">
    <name type="scientific">Branchiostoma belcheri</name>
    <name type="common">Amphioxus</name>
    <dbReference type="NCBI Taxonomy" id="7741"/>
    <lineage>
        <taxon>Eukaryota</taxon>
        <taxon>Metazoa</taxon>
        <taxon>Chordata</taxon>
        <taxon>Cephalochordata</taxon>
        <taxon>Leptocardii</taxon>
        <taxon>Amphioxiformes</taxon>
        <taxon>Branchiostomatidae</taxon>
        <taxon>Branchiostoma</taxon>
    </lineage>
</organism>
<dbReference type="FunFam" id="2.40.30.70:FF:000014">
    <property type="entry name" value="Predicted protein"/>
    <property type="match status" value="1"/>
</dbReference>
<dbReference type="AlphaFoldDB" id="A0A6P4ZB10"/>
<evidence type="ECO:0000313" key="6">
    <source>
        <dbReference type="RefSeq" id="XP_019626881.1"/>
    </source>
</evidence>
<dbReference type="PANTHER" id="PTHR12818:SF0">
    <property type="entry name" value="TRNA (ADENINE(37)-N6)-METHYLTRANSFERASE"/>
    <property type="match status" value="1"/>
</dbReference>
<dbReference type="RefSeq" id="XP_019626881.1">
    <property type="nucleotide sequence ID" value="XM_019771322.1"/>
</dbReference>
<dbReference type="PROSITE" id="PS01318">
    <property type="entry name" value="TSAA_1"/>
    <property type="match status" value="1"/>
</dbReference>
<evidence type="ECO:0000256" key="3">
    <source>
        <dbReference type="SAM" id="MobiDB-lite"/>
    </source>
</evidence>